<dbReference type="SUPFAM" id="SSF46955">
    <property type="entry name" value="Putative DNA-binding domain"/>
    <property type="match status" value="1"/>
</dbReference>
<dbReference type="Pfam" id="PF13411">
    <property type="entry name" value="MerR_1"/>
    <property type="match status" value="1"/>
</dbReference>
<accession>A0A0F9PTG0</accession>
<dbReference type="AlphaFoldDB" id="A0A0F9PTG0"/>
<reference evidence="2" key="1">
    <citation type="journal article" date="2015" name="Nature">
        <title>Complex archaea that bridge the gap between prokaryotes and eukaryotes.</title>
        <authorList>
            <person name="Spang A."/>
            <person name="Saw J.H."/>
            <person name="Jorgensen S.L."/>
            <person name="Zaremba-Niedzwiedzka K."/>
            <person name="Martijn J."/>
            <person name="Lind A.E."/>
            <person name="van Eijk R."/>
            <person name="Schleper C."/>
            <person name="Guy L."/>
            <person name="Ettema T.J."/>
        </authorList>
    </citation>
    <scope>NUCLEOTIDE SEQUENCE</scope>
</reference>
<gene>
    <name evidence="2" type="ORF">LCGC14_1177830</name>
</gene>
<evidence type="ECO:0000313" key="2">
    <source>
        <dbReference type="EMBL" id="KKM96462.1"/>
    </source>
</evidence>
<name>A0A0F9PTG0_9ZZZZ</name>
<protein>
    <recommendedName>
        <fullName evidence="1">HTH merR-type domain-containing protein</fullName>
    </recommendedName>
</protein>
<organism evidence="2">
    <name type="scientific">marine sediment metagenome</name>
    <dbReference type="NCBI Taxonomy" id="412755"/>
    <lineage>
        <taxon>unclassified sequences</taxon>
        <taxon>metagenomes</taxon>
        <taxon>ecological metagenomes</taxon>
    </lineage>
</organism>
<feature type="domain" description="HTH merR-type" evidence="1">
    <location>
        <begin position="12"/>
        <end position="60"/>
    </location>
</feature>
<dbReference type="Gene3D" id="1.10.1660.10">
    <property type="match status" value="1"/>
</dbReference>
<dbReference type="InterPro" id="IPR009061">
    <property type="entry name" value="DNA-bd_dom_put_sf"/>
</dbReference>
<dbReference type="InterPro" id="IPR000551">
    <property type="entry name" value="MerR-type_HTH_dom"/>
</dbReference>
<evidence type="ECO:0000259" key="1">
    <source>
        <dbReference type="Pfam" id="PF13411"/>
    </source>
</evidence>
<comment type="caution">
    <text evidence="2">The sequence shown here is derived from an EMBL/GenBank/DDBJ whole genome shotgun (WGS) entry which is preliminary data.</text>
</comment>
<dbReference type="EMBL" id="LAZR01005878">
    <property type="protein sequence ID" value="KKM96462.1"/>
    <property type="molecule type" value="Genomic_DNA"/>
</dbReference>
<sequence length="71" mass="8240">MQKYKTIPDLLSSREAAAEIGIAPTTLKYHARRNQIGFFQIANGKQRMYLFTRQDISRFKKGQKPIDPAKR</sequence>
<proteinExistence type="predicted"/>